<name>A0AAV4HD85_9GAST</name>
<proteinExistence type="predicted"/>
<reference evidence="1 2" key="1">
    <citation type="journal article" date="2021" name="Elife">
        <title>Chloroplast acquisition without the gene transfer in kleptoplastic sea slugs, Plakobranchus ocellatus.</title>
        <authorList>
            <person name="Maeda T."/>
            <person name="Takahashi S."/>
            <person name="Yoshida T."/>
            <person name="Shimamura S."/>
            <person name="Takaki Y."/>
            <person name="Nagai Y."/>
            <person name="Toyoda A."/>
            <person name="Suzuki Y."/>
            <person name="Arimoto A."/>
            <person name="Ishii H."/>
            <person name="Satoh N."/>
            <person name="Nishiyama T."/>
            <person name="Hasebe M."/>
            <person name="Maruyama T."/>
            <person name="Minagawa J."/>
            <person name="Obokata J."/>
            <person name="Shigenobu S."/>
        </authorList>
    </citation>
    <scope>NUCLEOTIDE SEQUENCE [LARGE SCALE GENOMIC DNA]</scope>
</reference>
<dbReference type="Proteomes" id="UP000762676">
    <property type="component" value="Unassembled WGS sequence"/>
</dbReference>
<evidence type="ECO:0000313" key="2">
    <source>
        <dbReference type="Proteomes" id="UP000762676"/>
    </source>
</evidence>
<dbReference type="EMBL" id="BMAT01012653">
    <property type="protein sequence ID" value="GFR96132.1"/>
    <property type="molecule type" value="Genomic_DNA"/>
</dbReference>
<sequence>MLITKCYDVSDVPCSTMTTQASTRISRQHIGQATDTVESVVLTFMTLFLTSRRCGFSSVGAADTQLSTKSKSRTSAFRTLVLVLRRSMYKTRSSVLSVFSFCIGAGLRVCRRESIAASRQEQRVEMCWSQNLHDAYTDWRRHQVDSHCPSPVPAYPAREIVK</sequence>
<protein>
    <submittedName>
        <fullName evidence="1">Uncharacterized protein</fullName>
    </submittedName>
</protein>
<keyword evidence="2" id="KW-1185">Reference proteome</keyword>
<organism evidence="1 2">
    <name type="scientific">Elysia marginata</name>
    <dbReference type="NCBI Taxonomy" id="1093978"/>
    <lineage>
        <taxon>Eukaryota</taxon>
        <taxon>Metazoa</taxon>
        <taxon>Spiralia</taxon>
        <taxon>Lophotrochozoa</taxon>
        <taxon>Mollusca</taxon>
        <taxon>Gastropoda</taxon>
        <taxon>Heterobranchia</taxon>
        <taxon>Euthyneura</taxon>
        <taxon>Panpulmonata</taxon>
        <taxon>Sacoglossa</taxon>
        <taxon>Placobranchoidea</taxon>
        <taxon>Plakobranchidae</taxon>
        <taxon>Elysia</taxon>
    </lineage>
</organism>
<comment type="caution">
    <text evidence="1">The sequence shown here is derived from an EMBL/GenBank/DDBJ whole genome shotgun (WGS) entry which is preliminary data.</text>
</comment>
<gene>
    <name evidence="1" type="ORF">ElyMa_006290400</name>
</gene>
<evidence type="ECO:0000313" key="1">
    <source>
        <dbReference type="EMBL" id="GFR96132.1"/>
    </source>
</evidence>
<accession>A0AAV4HD85</accession>
<dbReference type="AlphaFoldDB" id="A0AAV4HD85"/>